<dbReference type="SUPFAM" id="SSF103473">
    <property type="entry name" value="MFS general substrate transporter"/>
    <property type="match status" value="1"/>
</dbReference>
<evidence type="ECO:0000256" key="5">
    <source>
        <dbReference type="SAM" id="MobiDB-lite"/>
    </source>
</evidence>
<dbReference type="GO" id="GO:0022857">
    <property type="term" value="F:transmembrane transporter activity"/>
    <property type="evidence" value="ECO:0007669"/>
    <property type="project" value="InterPro"/>
</dbReference>
<dbReference type="Pfam" id="PF07690">
    <property type="entry name" value="MFS_1"/>
    <property type="match status" value="1"/>
</dbReference>
<dbReference type="AlphaFoldDB" id="A0A9P8SPB3"/>
<dbReference type="PANTHER" id="PTHR23502">
    <property type="entry name" value="MAJOR FACILITATOR SUPERFAMILY"/>
    <property type="match status" value="1"/>
</dbReference>
<feature type="transmembrane region" description="Helical" evidence="6">
    <location>
        <begin position="229"/>
        <end position="248"/>
    </location>
</feature>
<evidence type="ECO:0000256" key="2">
    <source>
        <dbReference type="ARBA" id="ARBA00022692"/>
    </source>
</evidence>
<feature type="transmembrane region" description="Helical" evidence="6">
    <location>
        <begin position="114"/>
        <end position="132"/>
    </location>
</feature>
<keyword evidence="2 6" id="KW-0812">Transmembrane</keyword>
<comment type="subcellular location">
    <subcellularLocation>
        <location evidence="1">Membrane</location>
        <topology evidence="1">Multi-pass membrane protein</topology>
    </subcellularLocation>
</comment>
<feature type="transmembrane region" description="Helical" evidence="6">
    <location>
        <begin position="72"/>
        <end position="94"/>
    </location>
</feature>
<feature type="transmembrane region" description="Helical" evidence="6">
    <location>
        <begin position="139"/>
        <end position="165"/>
    </location>
</feature>
<organism evidence="8 9">
    <name type="scientific">Aspergillus fumigatus</name>
    <name type="common">Neosartorya fumigata</name>
    <dbReference type="NCBI Taxonomy" id="746128"/>
    <lineage>
        <taxon>Eukaryota</taxon>
        <taxon>Fungi</taxon>
        <taxon>Dikarya</taxon>
        <taxon>Ascomycota</taxon>
        <taxon>Pezizomycotina</taxon>
        <taxon>Eurotiomycetes</taxon>
        <taxon>Eurotiomycetidae</taxon>
        <taxon>Eurotiales</taxon>
        <taxon>Aspergillaceae</taxon>
        <taxon>Aspergillus</taxon>
        <taxon>Aspergillus subgen. Fumigati</taxon>
    </lineage>
</organism>
<evidence type="ECO:0000313" key="8">
    <source>
        <dbReference type="EMBL" id="KAH1896591.1"/>
    </source>
</evidence>
<name>A0A9P8SPB3_ASPFM</name>
<feature type="transmembrane region" description="Helical" evidence="6">
    <location>
        <begin position="480"/>
        <end position="504"/>
    </location>
</feature>
<dbReference type="PROSITE" id="PS50850">
    <property type="entry name" value="MFS"/>
    <property type="match status" value="1"/>
</dbReference>
<evidence type="ECO:0000256" key="6">
    <source>
        <dbReference type="SAM" id="Phobius"/>
    </source>
</evidence>
<reference evidence="8" key="1">
    <citation type="submission" date="2021-08" db="EMBL/GenBank/DDBJ databases">
        <title>Global Aspergillus fumigatus from environmental and clinical sources.</title>
        <authorList>
            <person name="Barber A."/>
            <person name="Sae-Ong T."/>
        </authorList>
    </citation>
    <scope>NUCLEOTIDE SEQUENCE</scope>
    <source>
        <strain evidence="8">NRZ-2016-071</strain>
    </source>
</reference>
<dbReference type="EMBL" id="JAIBSC010000120">
    <property type="protein sequence ID" value="KAH1896591.1"/>
    <property type="molecule type" value="Genomic_DNA"/>
</dbReference>
<accession>A0A9P8SPB3</accession>
<keyword evidence="3 6" id="KW-1133">Transmembrane helix</keyword>
<evidence type="ECO:0000256" key="3">
    <source>
        <dbReference type="ARBA" id="ARBA00022989"/>
    </source>
</evidence>
<proteinExistence type="predicted"/>
<feature type="transmembrane region" description="Helical" evidence="6">
    <location>
        <begin position="389"/>
        <end position="408"/>
    </location>
</feature>
<feature type="transmembrane region" description="Helical" evidence="6">
    <location>
        <begin position="414"/>
        <end position="442"/>
    </location>
</feature>
<dbReference type="PANTHER" id="PTHR23502:SF22">
    <property type="entry name" value="MAJOR FACILITATOR SUPERFAMILY (MFS) PROFILE DOMAIN-CONTAINING PROTEIN"/>
    <property type="match status" value="1"/>
</dbReference>
<dbReference type="Proteomes" id="UP000813423">
    <property type="component" value="Unassembled WGS sequence"/>
</dbReference>
<protein>
    <recommendedName>
        <fullName evidence="7">Major facilitator superfamily (MFS) profile domain-containing protein</fullName>
    </recommendedName>
</protein>
<evidence type="ECO:0000256" key="4">
    <source>
        <dbReference type="ARBA" id="ARBA00023136"/>
    </source>
</evidence>
<evidence type="ECO:0000313" key="9">
    <source>
        <dbReference type="Proteomes" id="UP000813423"/>
    </source>
</evidence>
<feature type="compositionally biased region" description="Basic and acidic residues" evidence="5">
    <location>
        <begin position="29"/>
        <end position="43"/>
    </location>
</feature>
<dbReference type="Gene3D" id="1.20.1250.20">
    <property type="entry name" value="MFS general substrate transporter like domains"/>
    <property type="match status" value="1"/>
</dbReference>
<comment type="caution">
    <text evidence="8">The sequence shown here is derived from an EMBL/GenBank/DDBJ whole genome shotgun (WGS) entry which is preliminary data.</text>
</comment>
<evidence type="ECO:0000256" key="1">
    <source>
        <dbReference type="ARBA" id="ARBA00004141"/>
    </source>
</evidence>
<feature type="transmembrane region" description="Helical" evidence="6">
    <location>
        <begin position="171"/>
        <end position="191"/>
    </location>
</feature>
<dbReference type="GO" id="GO:0005886">
    <property type="term" value="C:plasma membrane"/>
    <property type="evidence" value="ECO:0007669"/>
    <property type="project" value="TreeGrafter"/>
</dbReference>
<feature type="transmembrane region" description="Helical" evidence="6">
    <location>
        <begin position="198"/>
        <end position="223"/>
    </location>
</feature>
<feature type="transmembrane region" description="Helical" evidence="6">
    <location>
        <begin position="348"/>
        <end position="368"/>
    </location>
</feature>
<evidence type="ECO:0000259" key="7">
    <source>
        <dbReference type="PROSITE" id="PS50850"/>
    </source>
</evidence>
<dbReference type="InterPro" id="IPR011701">
    <property type="entry name" value="MFS"/>
</dbReference>
<feature type="region of interest" description="Disordered" evidence="5">
    <location>
        <begin position="28"/>
        <end position="47"/>
    </location>
</feature>
<dbReference type="InterPro" id="IPR036259">
    <property type="entry name" value="MFS_trans_sf"/>
</dbReference>
<dbReference type="InterPro" id="IPR020846">
    <property type="entry name" value="MFS_dom"/>
</dbReference>
<gene>
    <name evidence="8" type="ORF">KXV57_001313</name>
</gene>
<sequence length="519" mass="57822">MSTISYFAMVFDASPTVFRRVFVASNKNGDGDTRQNEDRKPKLAPDGQTILIPQPADDCNDPLNWSWLRKHAILLCVSFGAFAGDFGMSIGIPATVLQGAEWHISTSTINEPNSLAVVMIGISSLVWIPLLNCWGRAPVLFWSTVLGLFFTLGCILAPTFPVYYAMRALQALTQGTGSSIGLALIQDMFFFHQYARKIGLWYAVFLISPFLGPMLGNFMVAGLGKWRPLFWLVFAWAAGLTAMILAVGDETYYRRDMPLGRQPRRSGSRLWRVVGGWQLRVHKDYFESVRSSYARMFSILLRPVVTVVSLVYGLLFMWSIGINQTSTILLGVSRETGGYGMSAQQIGYMYFSPVLSVCLGELVGHRLNDFIVTWYARRHQGRFVPETRLWATYLGGFFMVPGLVLVGITLQQHLHWVCILFGWAMFQGGVMVVSVSMVAYVLDSYPSVPGEVSGWINMSRAACGFAIGYFQQVWGLKEGYGLSFGLQAVICLAAFGLVVCIHVFGQRLRLLSEPQQNNI</sequence>
<keyword evidence="4 6" id="KW-0472">Membrane</keyword>
<feature type="domain" description="Major facilitator superfamily (MFS) profile" evidence="7">
    <location>
        <begin position="73"/>
        <end position="519"/>
    </location>
</feature>
<feature type="transmembrane region" description="Helical" evidence="6">
    <location>
        <begin position="299"/>
        <end position="320"/>
    </location>
</feature>
<feature type="transmembrane region" description="Helical" evidence="6">
    <location>
        <begin position="454"/>
        <end position="474"/>
    </location>
</feature>